<dbReference type="SUPFAM" id="SSF55961">
    <property type="entry name" value="Bet v1-like"/>
    <property type="match status" value="1"/>
</dbReference>
<evidence type="ECO:0000313" key="3">
    <source>
        <dbReference type="Proteomes" id="UP000215137"/>
    </source>
</evidence>
<reference evidence="2 3" key="1">
    <citation type="submission" date="2017-08" db="EMBL/GenBank/DDBJ databases">
        <title>Complete Genome Sequence of Bacillus kochii Oregon-R-modENCODE STRAIN BDGP4, isolated from Drosophila melanogaster gut.</title>
        <authorList>
            <person name="Wan K.H."/>
            <person name="Yu C."/>
            <person name="Park S."/>
            <person name="Hammonds A.S."/>
            <person name="Booth B.W."/>
            <person name="Celniker S.E."/>
        </authorList>
    </citation>
    <scope>NUCLEOTIDE SEQUENCE [LARGE SCALE GENOMIC DNA]</scope>
    <source>
        <strain evidence="2 3">BDGP4</strain>
    </source>
</reference>
<dbReference type="OrthoDB" id="1903764at2"/>
<feature type="region of interest" description="Disordered" evidence="1">
    <location>
        <begin position="146"/>
        <end position="170"/>
    </location>
</feature>
<evidence type="ECO:0008006" key="4">
    <source>
        <dbReference type="Google" id="ProtNLM"/>
    </source>
</evidence>
<dbReference type="Proteomes" id="UP000215137">
    <property type="component" value="Chromosome"/>
</dbReference>
<dbReference type="Gene3D" id="3.30.530.20">
    <property type="match status" value="1"/>
</dbReference>
<sequence length="170" mass="19708">MSDFRTTVIIHKPVEEVFSYMVDIDNIHEIMPLVVKREKINDGPLAVGTKLRETRRVRASDITSEIEVLAYETNKVFATRSNSNGLIAEYYYRFDEVDEGTQVDLEANIKTTGFKMKLLRKFLVNMVHREDGYQLTNLKNMLEGTKEISDEDVSKEGEQIEERPEENQTK</sequence>
<name>A0A248TI67_9BACI</name>
<dbReference type="InterPro" id="IPR023393">
    <property type="entry name" value="START-like_dom_sf"/>
</dbReference>
<dbReference type="InterPro" id="IPR019587">
    <property type="entry name" value="Polyketide_cyclase/dehydratase"/>
</dbReference>
<dbReference type="KEGG" id="bko:CKF48_11655"/>
<keyword evidence="3" id="KW-1185">Reference proteome</keyword>
<protein>
    <recommendedName>
        <fullName evidence="4">Polyketide cyclase / dehydrase and lipid transport</fullName>
    </recommendedName>
</protein>
<organism evidence="2 3">
    <name type="scientific">Cytobacillus kochii</name>
    <dbReference type="NCBI Taxonomy" id="859143"/>
    <lineage>
        <taxon>Bacteria</taxon>
        <taxon>Bacillati</taxon>
        <taxon>Bacillota</taxon>
        <taxon>Bacilli</taxon>
        <taxon>Bacillales</taxon>
        <taxon>Bacillaceae</taxon>
        <taxon>Cytobacillus</taxon>
    </lineage>
</organism>
<evidence type="ECO:0000256" key="1">
    <source>
        <dbReference type="SAM" id="MobiDB-lite"/>
    </source>
</evidence>
<dbReference type="AlphaFoldDB" id="A0A248TI67"/>
<dbReference type="Pfam" id="PF10604">
    <property type="entry name" value="Polyketide_cyc2"/>
    <property type="match status" value="1"/>
</dbReference>
<proteinExistence type="predicted"/>
<accession>A0A248TI67</accession>
<dbReference type="EMBL" id="CP022983">
    <property type="protein sequence ID" value="ASV67907.1"/>
    <property type="molecule type" value="Genomic_DNA"/>
</dbReference>
<dbReference type="RefSeq" id="WP_095371476.1">
    <property type="nucleotide sequence ID" value="NZ_CP022983.1"/>
</dbReference>
<evidence type="ECO:0000313" key="2">
    <source>
        <dbReference type="EMBL" id="ASV67907.1"/>
    </source>
</evidence>
<gene>
    <name evidence="2" type="ORF">CKF48_11655</name>
</gene>